<evidence type="ECO:0000256" key="3">
    <source>
        <dbReference type="ARBA" id="ARBA00022692"/>
    </source>
</evidence>
<evidence type="ECO:0000256" key="6">
    <source>
        <dbReference type="SAM" id="Phobius"/>
    </source>
</evidence>
<evidence type="ECO:0000256" key="4">
    <source>
        <dbReference type="ARBA" id="ARBA00022989"/>
    </source>
</evidence>
<evidence type="ECO:0000256" key="2">
    <source>
        <dbReference type="ARBA" id="ARBA00022475"/>
    </source>
</evidence>
<feature type="transmembrane region" description="Helical" evidence="6">
    <location>
        <begin position="299"/>
        <end position="326"/>
    </location>
</feature>
<comment type="caution">
    <text evidence="8">The sequence shown here is derived from an EMBL/GenBank/DDBJ whole genome shotgun (WGS) entry which is preliminary data.</text>
</comment>
<evidence type="ECO:0000256" key="5">
    <source>
        <dbReference type="ARBA" id="ARBA00023136"/>
    </source>
</evidence>
<evidence type="ECO:0000313" key="9">
    <source>
        <dbReference type="Proteomes" id="UP000727993"/>
    </source>
</evidence>
<feature type="transmembrane region" description="Helical" evidence="6">
    <location>
        <begin position="272"/>
        <end position="292"/>
    </location>
</feature>
<dbReference type="GO" id="GO:0005886">
    <property type="term" value="C:plasma membrane"/>
    <property type="evidence" value="ECO:0007669"/>
    <property type="project" value="UniProtKB-SubCell"/>
</dbReference>
<organism evidence="8 9">
    <name type="scientific">Candidatus Neomicrothrix subdominans</name>
    <dbReference type="NCBI Taxonomy" id="2954438"/>
    <lineage>
        <taxon>Bacteria</taxon>
        <taxon>Bacillati</taxon>
        <taxon>Actinomycetota</taxon>
        <taxon>Acidimicrobiia</taxon>
        <taxon>Acidimicrobiales</taxon>
        <taxon>Microthrixaceae</taxon>
        <taxon>Candidatus Neomicrothrix</taxon>
    </lineage>
</organism>
<gene>
    <name evidence="8" type="ORF">IPN02_15570</name>
</gene>
<feature type="transmembrane region" description="Helical" evidence="6">
    <location>
        <begin position="675"/>
        <end position="698"/>
    </location>
</feature>
<feature type="transmembrane region" description="Helical" evidence="6">
    <location>
        <begin position="568"/>
        <end position="589"/>
    </location>
</feature>
<feature type="transmembrane region" description="Helical" evidence="6">
    <location>
        <begin position="17"/>
        <end position="37"/>
    </location>
</feature>
<dbReference type="InterPro" id="IPR000731">
    <property type="entry name" value="SSD"/>
</dbReference>
<dbReference type="Proteomes" id="UP000727993">
    <property type="component" value="Unassembled WGS sequence"/>
</dbReference>
<dbReference type="InterPro" id="IPR004869">
    <property type="entry name" value="MMPL_dom"/>
</dbReference>
<dbReference type="InterPro" id="IPR050545">
    <property type="entry name" value="Mycobact_MmpL"/>
</dbReference>
<dbReference type="SUPFAM" id="SSF82866">
    <property type="entry name" value="Multidrug efflux transporter AcrB transmembrane domain"/>
    <property type="match status" value="2"/>
</dbReference>
<evidence type="ECO:0000259" key="7">
    <source>
        <dbReference type="PROSITE" id="PS50156"/>
    </source>
</evidence>
<dbReference type="PANTHER" id="PTHR33406">
    <property type="entry name" value="MEMBRANE PROTEIN MJ1562-RELATED"/>
    <property type="match status" value="1"/>
</dbReference>
<keyword evidence="2" id="KW-1003">Cell membrane</keyword>
<keyword evidence="3 6" id="KW-0812">Transmembrane</keyword>
<feature type="transmembrane region" description="Helical" evidence="6">
    <location>
        <begin position="179"/>
        <end position="197"/>
    </location>
</feature>
<dbReference type="Pfam" id="PF03176">
    <property type="entry name" value="MMPL"/>
    <property type="match status" value="2"/>
</dbReference>
<proteinExistence type="predicted"/>
<feature type="transmembrane region" description="Helical" evidence="6">
    <location>
        <begin position="233"/>
        <end position="252"/>
    </location>
</feature>
<dbReference type="AlphaFoldDB" id="A0A936NFX1"/>
<reference evidence="8 9" key="1">
    <citation type="submission" date="2020-10" db="EMBL/GenBank/DDBJ databases">
        <title>Connecting structure to function with the recovery of over 1000 high-quality activated sludge metagenome-assembled genomes encoding full-length rRNA genes using long-read sequencing.</title>
        <authorList>
            <person name="Singleton C.M."/>
            <person name="Petriglieri F."/>
            <person name="Kristensen J.M."/>
            <person name="Kirkegaard R.H."/>
            <person name="Michaelsen T.Y."/>
            <person name="Andersen M.H."/>
            <person name="Karst S.M."/>
            <person name="Dueholm M.S."/>
            <person name="Nielsen P.H."/>
            <person name="Albertsen M."/>
        </authorList>
    </citation>
    <scope>NUCLEOTIDE SEQUENCE [LARGE SCALE GENOMIC DNA]</scope>
    <source>
        <strain evidence="8">Lyne_18-Q3-R50-59_MAXAC.006</strain>
    </source>
</reference>
<dbReference type="EMBL" id="JADJZA010000008">
    <property type="protein sequence ID" value="MBK9298222.1"/>
    <property type="molecule type" value="Genomic_DNA"/>
</dbReference>
<evidence type="ECO:0000313" key="8">
    <source>
        <dbReference type="EMBL" id="MBK9298222.1"/>
    </source>
</evidence>
<feature type="domain" description="SSD" evidence="7">
    <location>
        <begin position="183"/>
        <end position="328"/>
    </location>
</feature>
<feature type="transmembrane region" description="Helical" evidence="6">
    <location>
        <begin position="421"/>
        <end position="441"/>
    </location>
</feature>
<dbReference type="PANTHER" id="PTHR33406:SF13">
    <property type="entry name" value="MEMBRANE PROTEIN YDFJ"/>
    <property type="match status" value="1"/>
</dbReference>
<feature type="transmembrane region" description="Helical" evidence="6">
    <location>
        <begin position="203"/>
        <end position="226"/>
    </location>
</feature>
<keyword evidence="4 6" id="KW-1133">Transmembrane helix</keyword>
<sequence length="742" mass="77421">MSKWLYRLGRFVDRRRWFVIAAWLIVAVTVVGVNRIAGGTTVDNFNVPGVESQQAIDLLKERFPERAGATAMVVFHVPDGSVTDAKNAAGIEASVAKISKLDHVQSVTEPLASPLSQSPDRKTAFAAVQYDASTAELGRPAVDALAATGKPAEAAGVQVELGGELPTVLKERTTGPAEMIGIIAALIILFVTFRAVVASVMPLGVAIVGLIVGLSIVGLLGALIDIPSVAPRLGTMIGLGVGIDYALFILSRHRDNLDAGMSKAESVGQTNATAGEAVVVAGGTVVVAILGLQMAGIPFVAALGYSASLVVAVAVLVAITLLPALLSVAGARVLPRSHRNAVATTAVTAAASATGATADPADVEAHRSGWVRWAHWVAYHPWRSSIAATFVLLLLATPMLGMRLGQADAGTDPTSTTQRRAYDLLAAGFGAGFNGPLLLVVDLGPSADQAVLERITADVRSDRGVRVVSPAAVNDAGNTALITAIPTTKPQDQATSDLVHRLRSTTQPEATAGTDTKALVGGPTAGFIDQSDKISARLPWFILAVVSLSFLLLMTVFRSIFVPLKAALLNLLSIGAAYGVVVAVFQWGWGRSLIGLDEAVPIASFVPMMMFAILFGLSMDYEVFILSRIREEYHDGHSNIDSVVVGLGATAKVITAAALIMISVFLGFVAGDDPVVKMMGVGLATAVAVDATIVRMVLVPATMALMGDANWWLPKWLGRILPEIDLDHPVSEEEVTGTSGDA</sequence>
<feature type="transmembrane region" description="Helical" evidence="6">
    <location>
        <begin position="601"/>
        <end position="621"/>
    </location>
</feature>
<dbReference type="PROSITE" id="PS50156">
    <property type="entry name" value="SSD"/>
    <property type="match status" value="1"/>
</dbReference>
<protein>
    <submittedName>
        <fullName evidence="8">MMPL family transporter</fullName>
    </submittedName>
</protein>
<comment type="subcellular location">
    <subcellularLocation>
        <location evidence="1">Cell membrane</location>
        <topology evidence="1">Multi-pass membrane protein</topology>
    </subcellularLocation>
</comment>
<feature type="transmembrane region" description="Helical" evidence="6">
    <location>
        <begin position="540"/>
        <end position="561"/>
    </location>
</feature>
<dbReference type="Gene3D" id="1.20.1640.10">
    <property type="entry name" value="Multidrug efflux transporter AcrB transmembrane domain"/>
    <property type="match status" value="2"/>
</dbReference>
<evidence type="ECO:0000256" key="1">
    <source>
        <dbReference type="ARBA" id="ARBA00004651"/>
    </source>
</evidence>
<keyword evidence="5 6" id="KW-0472">Membrane</keyword>
<accession>A0A936NFX1</accession>
<feature type="transmembrane region" description="Helical" evidence="6">
    <location>
        <begin position="642"/>
        <end position="669"/>
    </location>
</feature>
<name>A0A936NFX1_9ACTN</name>